<evidence type="ECO:0000256" key="8">
    <source>
        <dbReference type="ARBA" id="ARBA00022801"/>
    </source>
</evidence>
<comment type="similarity">
    <text evidence="3">Belongs to the 'GDXG' lipolytic enzyme family.</text>
</comment>
<evidence type="ECO:0000256" key="1">
    <source>
        <dbReference type="ARBA" id="ARBA00004123"/>
    </source>
</evidence>
<sequence length="1252" mass="141074">MEELIKLCNVDGCCVEKTAKKLEYVLSNPPAAPPVNVFSLVNVNMINELCVTASCLPHVFFRLVHDVYSHVKTSPRKPSWDIRTTIIMSVSQQIRDRTVMNSLSFYRIVSNTIKYLNIMSADIQLVSIPIKQRELCGVLKKMDQEETGNRLLEAEWVSAVENTPYSSNQYDKANEKIVLYLHGGGYCLMSAQTHRGLTTKISKVTGRRVIAINYRLAPEVKFPGGFYDSVQSFLYLIDKNGEYGFDPKNIMIMGDSAGGGLCLALMLYLRNHGLPLPEGGVLLSPWVDLAYSYSSWDDSDDYLPPKPQETTKFQLVMFYLESPNLVYNPYVSPIYADSFDHLPPILIQSGGCEALRDEINELTAKIKGSKGTNVRHEIYEDMAHAFQAFPLAKSSEAIENIGVWAREITTGSTMAPSDATSELVAKQSSNAKGLYPQSFNAKNIPSFLQTPYKYSLSSKNLQQKRKKAREATSIGGTTAIARTLMMQGLYLFYRTPIKLFRPLRVDYLVMARALMPVDDVNAKKFSFRYTSIGMISHAVKTKGWNFIPRHILPPLVANTLIGTVLYTTYIATLPIFHPPTAYQLHRPYPPPPYTSVFAAGCLAGAAQSIIATPLDSLKVRFEVNDLLEGKHRSMYQFAKSTFKELGIASAYRGFTLTLMRDSLSCGLFFATFEWVKQQGYYYFLDEMYGLHVDSSDTIMELEMGWNNMTNDEDVDTTPIRSATERPPMILEPLFIILAGAAAAVAYQLIDHPLSKIHSIFYIEEGQSEFANKHKRESVSNLYRKTLDQCIAQAKLNGGSWRKFLYQEFGNTVLRVVPATSVGFLVFELVKREIDFKSIDFDALKCFVKLFFLCKYFDIRFNNLKAQCLLQRLTFRFPFTKLAHNPVKPQLVLANGDQFVVLNTSNGEIIKALPAEELKKETVSDNYRSIAFSKDGSLLVTSGENKAICVWNTSDWSLNVSRTAYKRVNAIQFNNDATTLVAADKFGDVYCHPVKENVKDEEKLNPIVGHVSMVTDMVLSPNEKYVITSDRDEHIRVSRYPNGYNIESFCLGHTDVVTCIGILPWNEELLVSAGGDGSIRVWEYIKGKQVQCLDLKEQIEPYKPVASDANSEDAIVNTLAFDKKNKLLVVGFAKSRALIVLEWKEDKFLYKDTVLTPLPILDIAFDLEGKLWISSDPSNEDKNDLVSVLSLNDGKFSLIESNNALVKQINESEVTRVNIMPDIYTIFGLRKFLDLPENIEGEEAKNNKKRKTE</sequence>
<dbReference type="PROSITE" id="PS50082">
    <property type="entry name" value="WD_REPEATS_2"/>
    <property type="match status" value="2"/>
</dbReference>
<dbReference type="InterPro" id="IPR013094">
    <property type="entry name" value="AB_hydrolase_3"/>
</dbReference>
<dbReference type="PANTHER" id="PTHR16288">
    <property type="entry name" value="WD40 REPEAT PROTEIN 4"/>
    <property type="match status" value="1"/>
</dbReference>
<name>A0A9P6YLW8_RHIOR</name>
<feature type="repeat" description="WD" evidence="13">
    <location>
        <begin position="1049"/>
        <end position="1091"/>
    </location>
</feature>
<comment type="caution">
    <text evidence="16">The sequence shown here is derived from an EMBL/GenBank/DDBJ whole genome shotgun (WGS) entry which is preliminary data.</text>
</comment>
<dbReference type="InterPro" id="IPR018108">
    <property type="entry name" value="MCP_transmembrane"/>
</dbReference>
<dbReference type="GO" id="GO:0005829">
    <property type="term" value="C:cytosol"/>
    <property type="evidence" value="ECO:0007669"/>
    <property type="project" value="TreeGrafter"/>
</dbReference>
<keyword evidence="7 12" id="KW-0677">Repeat</keyword>
<dbReference type="Pfam" id="PF00400">
    <property type="entry name" value="WD40"/>
    <property type="match status" value="3"/>
</dbReference>
<dbReference type="PROSITE" id="PS50920">
    <property type="entry name" value="SOLCAR"/>
    <property type="match status" value="2"/>
</dbReference>
<dbReference type="PANTHER" id="PTHR16288:SF0">
    <property type="entry name" value="TRNA (GUANINE-N(7)-)-METHYLTRANSFERASE NON-CATALYTIC SUBUNIT WDR4"/>
    <property type="match status" value="1"/>
</dbReference>
<comment type="subcellular location">
    <subcellularLocation>
        <location evidence="2">Membrane</location>
        <topology evidence="2">Multi-pass membrane protein</topology>
    </subcellularLocation>
    <subcellularLocation>
        <location evidence="1 12">Nucleus</location>
    </subcellularLocation>
</comment>
<dbReference type="SUPFAM" id="SSF103506">
    <property type="entry name" value="Mitochondrial carrier"/>
    <property type="match status" value="1"/>
</dbReference>
<keyword evidence="5 14" id="KW-0812">Transmembrane</keyword>
<comment type="function">
    <text evidence="12">Required for the formation of N(7)-methylguanine at position 46 (m7G46) in tRNA. In the complex, it is required to stabilize and induce conformational changes of the catalytic subunit.</text>
</comment>
<keyword evidence="8" id="KW-0378">Hydrolase</keyword>
<evidence type="ECO:0000256" key="11">
    <source>
        <dbReference type="ARBA" id="ARBA00023242"/>
    </source>
</evidence>
<reference evidence="16" key="1">
    <citation type="journal article" date="2020" name="Microb. Genom.">
        <title>Genetic diversity of clinical and environmental Mucorales isolates obtained from an investigation of mucormycosis cases among solid organ transplant recipients.</title>
        <authorList>
            <person name="Nguyen M.H."/>
            <person name="Kaul D."/>
            <person name="Muto C."/>
            <person name="Cheng S.J."/>
            <person name="Richter R.A."/>
            <person name="Bruno V.M."/>
            <person name="Liu G."/>
            <person name="Beyhan S."/>
            <person name="Sundermann A.J."/>
            <person name="Mounaud S."/>
            <person name="Pasculle A.W."/>
            <person name="Nierman W.C."/>
            <person name="Driscoll E."/>
            <person name="Cumbie R."/>
            <person name="Clancy C.J."/>
            <person name="Dupont C.L."/>
        </authorList>
    </citation>
    <scope>NUCLEOTIDE SEQUENCE</scope>
    <source>
        <strain evidence="16">GL16</strain>
    </source>
</reference>
<dbReference type="Gene3D" id="2.130.10.10">
    <property type="entry name" value="YVTN repeat-like/Quinoprotein amine dehydrogenase"/>
    <property type="match status" value="2"/>
</dbReference>
<evidence type="ECO:0000256" key="6">
    <source>
        <dbReference type="ARBA" id="ARBA00022694"/>
    </source>
</evidence>
<comment type="pathway">
    <text evidence="12">tRNA modification; N(7)-methylguanine-tRNA biosynthesis.</text>
</comment>
<dbReference type="GO" id="GO:0016787">
    <property type="term" value="F:hydrolase activity"/>
    <property type="evidence" value="ECO:0007669"/>
    <property type="project" value="UniProtKB-KW"/>
</dbReference>
<dbReference type="OrthoDB" id="3364892at2759"/>
<dbReference type="PROSITE" id="PS01173">
    <property type="entry name" value="LIPASE_GDXG_HIS"/>
    <property type="match status" value="1"/>
</dbReference>
<evidence type="ECO:0000256" key="7">
    <source>
        <dbReference type="ARBA" id="ARBA00022737"/>
    </source>
</evidence>
<keyword evidence="10 14" id="KW-0472">Membrane</keyword>
<dbReference type="InterPro" id="IPR036322">
    <property type="entry name" value="WD40_repeat_dom_sf"/>
</dbReference>
<dbReference type="Pfam" id="PF00153">
    <property type="entry name" value="Mito_carr"/>
    <property type="match status" value="1"/>
</dbReference>
<dbReference type="GO" id="GO:0106004">
    <property type="term" value="P:tRNA (guanine-N7)-methylation"/>
    <property type="evidence" value="ECO:0007669"/>
    <property type="project" value="UniProtKB-UniRule"/>
</dbReference>
<evidence type="ECO:0000313" key="16">
    <source>
        <dbReference type="EMBL" id="KAG1551818.1"/>
    </source>
</evidence>
<accession>A0A9P6YLW8</accession>
<gene>
    <name evidence="16" type="ORF">G6F51_001612</name>
</gene>
<dbReference type="InterPro" id="IPR001680">
    <property type="entry name" value="WD40_rpt"/>
</dbReference>
<dbReference type="InterPro" id="IPR029058">
    <property type="entry name" value="AB_hydrolase_fold"/>
</dbReference>
<dbReference type="SMART" id="SM00320">
    <property type="entry name" value="WD40"/>
    <property type="match status" value="3"/>
</dbReference>
<dbReference type="AlphaFoldDB" id="A0A9P6YLW8"/>
<feature type="repeat" description="Solcar" evidence="14">
    <location>
        <begin position="730"/>
        <end position="832"/>
    </location>
</feature>
<dbReference type="GO" id="GO:0005634">
    <property type="term" value="C:nucleus"/>
    <property type="evidence" value="ECO:0007669"/>
    <property type="project" value="UniProtKB-SubCell"/>
</dbReference>
<feature type="repeat" description="WD" evidence="13">
    <location>
        <begin position="928"/>
        <end position="951"/>
    </location>
</feature>
<dbReference type="HAMAP" id="MF_03056">
    <property type="entry name" value="TRM82"/>
    <property type="match status" value="1"/>
</dbReference>
<keyword evidence="11 12" id="KW-0539">Nucleus</keyword>
<evidence type="ECO:0000256" key="4">
    <source>
        <dbReference type="ARBA" id="ARBA00022574"/>
    </source>
</evidence>
<dbReference type="GO" id="GO:0016020">
    <property type="term" value="C:membrane"/>
    <property type="evidence" value="ECO:0007669"/>
    <property type="project" value="UniProtKB-SubCell"/>
</dbReference>
<proteinExistence type="inferred from homology"/>
<organism evidence="16 17">
    <name type="scientific">Rhizopus oryzae</name>
    <name type="common">Mucormycosis agent</name>
    <name type="synonym">Rhizopus arrhizus var. delemar</name>
    <dbReference type="NCBI Taxonomy" id="64495"/>
    <lineage>
        <taxon>Eukaryota</taxon>
        <taxon>Fungi</taxon>
        <taxon>Fungi incertae sedis</taxon>
        <taxon>Mucoromycota</taxon>
        <taxon>Mucoromycotina</taxon>
        <taxon>Mucoromycetes</taxon>
        <taxon>Mucorales</taxon>
        <taxon>Mucorineae</taxon>
        <taxon>Rhizopodaceae</taxon>
        <taxon>Rhizopus</taxon>
    </lineage>
</organism>
<dbReference type="PROSITE" id="PS50294">
    <property type="entry name" value="WD_REPEATS_REGION"/>
    <property type="match status" value="1"/>
</dbReference>
<dbReference type="InterPro" id="IPR002168">
    <property type="entry name" value="Lipase_GDXG_HIS_AS"/>
</dbReference>
<evidence type="ECO:0000256" key="12">
    <source>
        <dbReference type="HAMAP-Rule" id="MF_03056"/>
    </source>
</evidence>
<feature type="repeat" description="Solcar" evidence="14">
    <location>
        <begin position="591"/>
        <end position="678"/>
    </location>
</feature>
<evidence type="ECO:0000313" key="17">
    <source>
        <dbReference type="Proteomes" id="UP000717996"/>
    </source>
</evidence>
<evidence type="ECO:0000259" key="15">
    <source>
        <dbReference type="Pfam" id="PF07859"/>
    </source>
</evidence>
<dbReference type="InterPro" id="IPR028884">
    <property type="entry name" value="Trm82"/>
</dbReference>
<keyword evidence="4 12" id="KW-0853">WD repeat</keyword>
<dbReference type="EMBL" id="JAANIT010000123">
    <property type="protein sequence ID" value="KAG1551818.1"/>
    <property type="molecule type" value="Genomic_DNA"/>
</dbReference>
<dbReference type="InterPro" id="IPR015943">
    <property type="entry name" value="WD40/YVTN_repeat-like_dom_sf"/>
</dbReference>
<dbReference type="Pfam" id="PF07859">
    <property type="entry name" value="Abhydrolase_3"/>
    <property type="match status" value="1"/>
</dbReference>
<keyword evidence="9" id="KW-1133">Transmembrane helix</keyword>
<comment type="similarity">
    <text evidence="12">Belongs to the WD repeat TRM82 family.</text>
</comment>
<dbReference type="SUPFAM" id="SSF50978">
    <property type="entry name" value="WD40 repeat-like"/>
    <property type="match status" value="1"/>
</dbReference>
<keyword evidence="6 12" id="KW-0819">tRNA processing</keyword>
<evidence type="ECO:0000256" key="13">
    <source>
        <dbReference type="PROSITE-ProRule" id="PRU00221"/>
    </source>
</evidence>
<protein>
    <recommendedName>
        <fullName evidence="15">Alpha/beta hydrolase fold-3 domain-containing protein</fullName>
    </recommendedName>
</protein>
<evidence type="ECO:0000256" key="2">
    <source>
        <dbReference type="ARBA" id="ARBA00004141"/>
    </source>
</evidence>
<evidence type="ECO:0000256" key="14">
    <source>
        <dbReference type="PROSITE-ProRule" id="PRU00282"/>
    </source>
</evidence>
<dbReference type="SUPFAM" id="SSF53474">
    <property type="entry name" value="alpha/beta-Hydrolases"/>
    <property type="match status" value="1"/>
</dbReference>
<dbReference type="Gene3D" id="3.40.50.1820">
    <property type="entry name" value="alpha/beta hydrolase"/>
    <property type="match status" value="1"/>
</dbReference>
<feature type="domain" description="Alpha/beta hydrolase fold-3" evidence="15">
    <location>
        <begin position="178"/>
        <end position="387"/>
    </location>
</feature>
<evidence type="ECO:0000256" key="3">
    <source>
        <dbReference type="ARBA" id="ARBA00010515"/>
    </source>
</evidence>
<evidence type="ECO:0000256" key="5">
    <source>
        <dbReference type="ARBA" id="ARBA00022692"/>
    </source>
</evidence>
<evidence type="ECO:0000256" key="9">
    <source>
        <dbReference type="ARBA" id="ARBA00022989"/>
    </source>
</evidence>
<dbReference type="Gene3D" id="1.50.40.10">
    <property type="entry name" value="Mitochondrial carrier domain"/>
    <property type="match status" value="1"/>
</dbReference>
<dbReference type="GO" id="GO:0043527">
    <property type="term" value="C:tRNA methyltransferase complex"/>
    <property type="evidence" value="ECO:0007669"/>
    <property type="project" value="TreeGrafter"/>
</dbReference>
<dbReference type="InterPro" id="IPR023395">
    <property type="entry name" value="MCP_dom_sf"/>
</dbReference>
<dbReference type="Proteomes" id="UP000717996">
    <property type="component" value="Unassembled WGS sequence"/>
</dbReference>
<evidence type="ECO:0000256" key="10">
    <source>
        <dbReference type="ARBA" id="ARBA00023136"/>
    </source>
</evidence>